<dbReference type="Proteomes" id="UP000020467">
    <property type="component" value="Unassembled WGS sequence"/>
</dbReference>
<dbReference type="eggNOG" id="KOG2006">
    <property type="taxonomic scope" value="Eukaryota"/>
</dbReference>
<evidence type="ECO:0000313" key="2">
    <source>
        <dbReference type="EMBL" id="EXF84670.1"/>
    </source>
</evidence>
<feature type="region of interest" description="Disordered" evidence="1">
    <location>
        <begin position="23"/>
        <end position="94"/>
    </location>
</feature>
<feature type="compositionally biased region" description="Polar residues" evidence="1">
    <location>
        <begin position="44"/>
        <end position="55"/>
    </location>
</feature>
<keyword evidence="3" id="KW-1185">Reference proteome</keyword>
<evidence type="ECO:0000256" key="1">
    <source>
        <dbReference type="SAM" id="MobiDB-lite"/>
    </source>
</evidence>
<comment type="caution">
    <text evidence="2">The sequence shown here is derived from an EMBL/GenBank/DDBJ whole genome shotgun (WGS) entry which is preliminary data.</text>
</comment>
<dbReference type="AlphaFoldDB" id="A0A010R7J1"/>
<protein>
    <submittedName>
        <fullName evidence="2">Uncharacterized protein</fullName>
    </submittedName>
</protein>
<accession>A0A010R7J1</accession>
<sequence>MYWPIGTPRIFATSSRSGPAFNLVVSHDGLPNPFDNRPTDEASESPSGNVQQQQFPHDALELATPMTPLTPAIQPVDDQDHDPETSRPSPRLNVNIPLKDPVLALRISRPGHLFASITSTSMTIWQAKVGSSSG</sequence>
<proteinExistence type="predicted"/>
<name>A0A010R7J1_9PEZI</name>
<dbReference type="EMBL" id="JARH01000150">
    <property type="protein sequence ID" value="EXF84670.1"/>
    <property type="molecule type" value="Genomic_DNA"/>
</dbReference>
<dbReference type="STRING" id="1445577.A0A010R7J1"/>
<reference evidence="2 3" key="1">
    <citation type="submission" date="2014-02" db="EMBL/GenBank/DDBJ databases">
        <title>The genome sequence of Colletotrichum fioriniae PJ7.</title>
        <authorList>
            <person name="Baroncelli R."/>
            <person name="Thon M.R."/>
        </authorList>
    </citation>
    <scope>NUCLEOTIDE SEQUENCE [LARGE SCALE GENOMIC DNA]</scope>
    <source>
        <strain evidence="2 3">PJ7</strain>
    </source>
</reference>
<organism evidence="2 3">
    <name type="scientific">Colletotrichum fioriniae PJ7</name>
    <dbReference type="NCBI Taxonomy" id="1445577"/>
    <lineage>
        <taxon>Eukaryota</taxon>
        <taxon>Fungi</taxon>
        <taxon>Dikarya</taxon>
        <taxon>Ascomycota</taxon>
        <taxon>Pezizomycotina</taxon>
        <taxon>Sordariomycetes</taxon>
        <taxon>Hypocreomycetidae</taxon>
        <taxon>Glomerellales</taxon>
        <taxon>Glomerellaceae</taxon>
        <taxon>Colletotrichum</taxon>
        <taxon>Colletotrichum acutatum species complex</taxon>
    </lineage>
</organism>
<gene>
    <name evidence="2" type="ORF">CFIO01_08124</name>
</gene>
<dbReference type="KEGG" id="cfj:CFIO01_08124"/>
<evidence type="ECO:0000313" key="3">
    <source>
        <dbReference type="Proteomes" id="UP000020467"/>
    </source>
</evidence>
<dbReference type="HOGENOM" id="CLU_1896040_0_0_1"/>